<evidence type="ECO:0000256" key="1">
    <source>
        <dbReference type="SAM" id="MobiDB-lite"/>
    </source>
</evidence>
<protein>
    <submittedName>
        <fullName evidence="2">Uncharacterized protein</fullName>
    </submittedName>
</protein>
<keyword evidence="3" id="KW-1185">Reference proteome</keyword>
<dbReference type="Proteomes" id="UP000279236">
    <property type="component" value="Unassembled WGS sequence"/>
</dbReference>
<feature type="compositionally biased region" description="Basic residues" evidence="1">
    <location>
        <begin position="235"/>
        <end position="245"/>
    </location>
</feature>
<evidence type="ECO:0000313" key="3">
    <source>
        <dbReference type="Proteomes" id="UP000279236"/>
    </source>
</evidence>
<dbReference type="AlphaFoldDB" id="A0A427YAA9"/>
<feature type="compositionally biased region" description="Acidic residues" evidence="1">
    <location>
        <begin position="165"/>
        <end position="177"/>
    </location>
</feature>
<dbReference type="GeneID" id="39585159"/>
<name>A0A427YAA9_9TREE</name>
<organism evidence="2 3">
    <name type="scientific">Apiotrichum porosum</name>
    <dbReference type="NCBI Taxonomy" id="105984"/>
    <lineage>
        <taxon>Eukaryota</taxon>
        <taxon>Fungi</taxon>
        <taxon>Dikarya</taxon>
        <taxon>Basidiomycota</taxon>
        <taxon>Agaricomycotina</taxon>
        <taxon>Tremellomycetes</taxon>
        <taxon>Trichosporonales</taxon>
        <taxon>Trichosporonaceae</taxon>
        <taxon>Apiotrichum</taxon>
    </lineage>
</organism>
<gene>
    <name evidence="2" type="ORF">EHS24_000616</name>
</gene>
<sequence length="335" mass="36985">MESRILAVEAKNAQVERTNADLQQQQQTLHASLEACPRQVRDLEVTVQDQGTVIKGVEADNTALEEKVDSLQAPLSTTAYEAIQTVVRESYLFLVDNRGRPFAPYPPSIDEWPRHTTDPTLYALRCDFLAGPHAYSNRVAIAQLRLAFELKSTLVGSSAAYGHGDDEDDDDDDDDDRSDSHPPHLAEALDNTAERSGDAPPDSHGTRRDQPVHDAKAIADLNPSLSTSGDPVGVRHPRRAAPAKRVAARRAQVPQIAGSEFEVLDKPHSVRDVLHKGDQRTWVAWQLRPAYLGEHGATLTAHLVVPVSRPTSFADVKRLEWFTNHPFTRNKGEGI</sequence>
<comment type="caution">
    <text evidence="2">The sequence shown here is derived from an EMBL/GenBank/DDBJ whole genome shotgun (WGS) entry which is preliminary data.</text>
</comment>
<reference evidence="2 3" key="1">
    <citation type="submission" date="2018-11" db="EMBL/GenBank/DDBJ databases">
        <title>Genome sequence of Apiotrichum porosum DSM 27194.</title>
        <authorList>
            <person name="Aliyu H."/>
            <person name="Gorte O."/>
            <person name="Ochsenreither K."/>
        </authorList>
    </citation>
    <scope>NUCLEOTIDE SEQUENCE [LARGE SCALE GENOMIC DNA]</scope>
    <source>
        <strain evidence="2 3">DSM 27194</strain>
    </source>
</reference>
<dbReference type="EMBL" id="RSCE01000001">
    <property type="protein sequence ID" value="RSH88089.1"/>
    <property type="molecule type" value="Genomic_DNA"/>
</dbReference>
<accession>A0A427YAA9</accession>
<dbReference type="RefSeq" id="XP_028480297.1">
    <property type="nucleotide sequence ID" value="XM_028616440.1"/>
</dbReference>
<proteinExistence type="predicted"/>
<evidence type="ECO:0000313" key="2">
    <source>
        <dbReference type="EMBL" id="RSH88089.1"/>
    </source>
</evidence>
<feature type="region of interest" description="Disordered" evidence="1">
    <location>
        <begin position="158"/>
        <end position="245"/>
    </location>
</feature>
<feature type="compositionally biased region" description="Basic and acidic residues" evidence="1">
    <location>
        <begin position="204"/>
        <end position="217"/>
    </location>
</feature>